<name>A0ABQ6MTN4_9STRA</name>
<keyword evidence="3" id="KW-1185">Reference proteome</keyword>
<dbReference type="Proteomes" id="UP001165060">
    <property type="component" value="Unassembled WGS sequence"/>
</dbReference>
<evidence type="ECO:0000313" key="3">
    <source>
        <dbReference type="Proteomes" id="UP001165060"/>
    </source>
</evidence>
<comment type="caution">
    <text evidence="2">The sequence shown here is derived from an EMBL/GenBank/DDBJ whole genome shotgun (WGS) entry which is preliminary data.</text>
</comment>
<proteinExistence type="predicted"/>
<sequence length="334" mass="36064">MERSANCHVDALTLAWALVSDLPGCFAGRRPAIPDLASLTFPPPPGEAAVQRSLRLNMQATKKRHPYHLVVSPLPPPTASSSTPSYIISFHPSSPASVAVSGAFLLAPSKHSTCTLTMTARISTGGGATDSTSTATAGVDSSTPMTRAESRLRGFSSKDALLLLDDLLSLVAVLFSTYQRCSEIDTLVLVELAARFRASTTAPTVAEKALIDKSVAYENQDWTRLKGTVTEPVEFFQALADDNARWGRAEANVDASAEDLVAWVWHSGSYDRLAYHVKEDGDTINYGLEVPGSNSRIHLFGGKFPLIDDRVFGVWFSWMKESGGDYVVAFASHR</sequence>
<organism evidence="2 3">
    <name type="scientific">Tetraparma gracilis</name>
    <dbReference type="NCBI Taxonomy" id="2962635"/>
    <lineage>
        <taxon>Eukaryota</taxon>
        <taxon>Sar</taxon>
        <taxon>Stramenopiles</taxon>
        <taxon>Ochrophyta</taxon>
        <taxon>Bolidophyceae</taxon>
        <taxon>Parmales</taxon>
        <taxon>Triparmaceae</taxon>
        <taxon>Tetraparma</taxon>
    </lineage>
</organism>
<protein>
    <submittedName>
        <fullName evidence="2">Uncharacterized protein</fullName>
    </submittedName>
</protein>
<evidence type="ECO:0000256" key="1">
    <source>
        <dbReference type="SAM" id="MobiDB-lite"/>
    </source>
</evidence>
<gene>
    <name evidence="2" type="ORF">TeGR_g11317</name>
</gene>
<dbReference type="EMBL" id="BRYB01003181">
    <property type="protein sequence ID" value="GMI32157.1"/>
    <property type="molecule type" value="Genomic_DNA"/>
</dbReference>
<accession>A0ABQ6MTN4</accession>
<feature type="non-terminal residue" evidence="2">
    <location>
        <position position="334"/>
    </location>
</feature>
<evidence type="ECO:0000313" key="2">
    <source>
        <dbReference type="EMBL" id="GMI32157.1"/>
    </source>
</evidence>
<reference evidence="2 3" key="1">
    <citation type="journal article" date="2023" name="Commun. Biol.">
        <title>Genome analysis of Parmales, the sister group of diatoms, reveals the evolutionary specialization of diatoms from phago-mixotrophs to photoautotrophs.</title>
        <authorList>
            <person name="Ban H."/>
            <person name="Sato S."/>
            <person name="Yoshikawa S."/>
            <person name="Yamada K."/>
            <person name="Nakamura Y."/>
            <person name="Ichinomiya M."/>
            <person name="Sato N."/>
            <person name="Blanc-Mathieu R."/>
            <person name="Endo H."/>
            <person name="Kuwata A."/>
            <person name="Ogata H."/>
        </authorList>
    </citation>
    <scope>NUCLEOTIDE SEQUENCE [LARGE SCALE GENOMIC DNA]</scope>
</reference>
<feature type="region of interest" description="Disordered" evidence="1">
    <location>
        <begin position="125"/>
        <end position="145"/>
    </location>
</feature>
<feature type="compositionally biased region" description="Low complexity" evidence="1">
    <location>
        <begin position="129"/>
        <end position="143"/>
    </location>
</feature>